<dbReference type="GO" id="GO:0003677">
    <property type="term" value="F:DNA binding"/>
    <property type="evidence" value="ECO:0007669"/>
    <property type="project" value="InterPro"/>
</dbReference>
<dbReference type="Pfam" id="PF01541">
    <property type="entry name" value="GIY-YIG"/>
    <property type="match status" value="1"/>
</dbReference>
<dbReference type="RefSeq" id="WP_011585065.1">
    <property type="nucleotide sequence ID" value="NC_008255.1"/>
</dbReference>
<dbReference type="OrthoDB" id="9803913at2"/>
<dbReference type="EMBL" id="CP000383">
    <property type="protein sequence ID" value="ABG58948.1"/>
    <property type="molecule type" value="Genomic_DNA"/>
</dbReference>
<dbReference type="CDD" id="cd10434">
    <property type="entry name" value="GIY-YIG_UvrC_Cho"/>
    <property type="match status" value="1"/>
</dbReference>
<dbReference type="GO" id="GO:0006289">
    <property type="term" value="P:nucleotide-excision repair"/>
    <property type="evidence" value="ECO:0007669"/>
    <property type="project" value="InterPro"/>
</dbReference>
<dbReference type="InterPro" id="IPR013520">
    <property type="entry name" value="Ribonucl_H"/>
</dbReference>
<keyword evidence="4" id="KW-0808">Transferase</keyword>
<proteinExistence type="predicted"/>
<dbReference type="GO" id="GO:0045004">
    <property type="term" value="P:DNA replication proofreading"/>
    <property type="evidence" value="ECO:0007669"/>
    <property type="project" value="TreeGrafter"/>
</dbReference>
<dbReference type="PANTHER" id="PTHR30231">
    <property type="entry name" value="DNA POLYMERASE III SUBUNIT EPSILON"/>
    <property type="match status" value="1"/>
</dbReference>
<dbReference type="Pfam" id="PF00929">
    <property type="entry name" value="RNase_T"/>
    <property type="match status" value="1"/>
</dbReference>
<organism evidence="4 5">
    <name type="scientific">Cytophaga hutchinsonii (strain ATCC 33406 / DSM 1761 / CIP 103989 / NBRC 15051 / NCIMB 9469 / D465)</name>
    <dbReference type="NCBI Taxonomy" id="269798"/>
    <lineage>
        <taxon>Bacteria</taxon>
        <taxon>Pseudomonadati</taxon>
        <taxon>Bacteroidota</taxon>
        <taxon>Cytophagia</taxon>
        <taxon>Cytophagales</taxon>
        <taxon>Cytophagaceae</taxon>
        <taxon>Cytophaga</taxon>
    </lineage>
</organism>
<keyword evidence="4" id="KW-0548">Nucleotidyltransferase</keyword>
<sequence>MMYSIIDIETTGGHASGNRIIEIAIYKFDGEKITDTYQTLINPERRIPVFITSLTGIDTEMVADAPVFADVAREITDFTRDSVFVAHNVNFDYTFVKKELQALNMPYNLPKLCTVRLSRKIFPGLPSYSLGNLCGSLGIDVQNRHRAAGDAEATVRLLNKLLLNDTEGFIPKSLKKNSKETLLPANLPREQFDALPETFGVYYFHDHKGKVIYVGKANNIKKRVISHFSGKQQNQKSQQFMQAIYGLSYEVCGSELLSLLLESHEIKKYFPVYNSIQKFGEKNYGIYQYEDNAGFIRLSIAKVNKLQHPLISFRYISEARTFLLEKVRTFQLCHRRSGLQTAPCSDVELCTACKGTTRSTAYNVKMKRALATFEHPDHSYIIKQPGRTRDEYAVIVVEAGRYLGYAYIPADLSGSTIEELKPFVNRHPDNRDIQKILAMHQRKSMVIAV</sequence>
<dbReference type="InterPro" id="IPR012337">
    <property type="entry name" value="RNaseH-like_sf"/>
</dbReference>
<comment type="subunit">
    <text evidence="2">DNA polymerase III contains a core (composed of alpha, epsilon and theta chains) that associates with a tau subunit. This core dimerizes to form the POLIII' complex. PolIII' associates with the gamma complex (composed of gamma, delta, delta', psi and chi chains) and with the beta chain to form the complete DNA polymerase III complex.</text>
</comment>
<evidence type="ECO:0000256" key="1">
    <source>
        <dbReference type="ARBA" id="ARBA00025483"/>
    </source>
</evidence>
<dbReference type="CDD" id="cd06127">
    <property type="entry name" value="DEDDh"/>
    <property type="match status" value="1"/>
</dbReference>
<dbReference type="NCBIfam" id="TIGR00573">
    <property type="entry name" value="dnaq"/>
    <property type="match status" value="1"/>
</dbReference>
<dbReference type="PROSITE" id="PS50164">
    <property type="entry name" value="GIY_YIG"/>
    <property type="match status" value="1"/>
</dbReference>
<dbReference type="GO" id="GO:0005829">
    <property type="term" value="C:cytosol"/>
    <property type="evidence" value="ECO:0007669"/>
    <property type="project" value="TreeGrafter"/>
</dbReference>
<dbReference type="SUPFAM" id="SSF82771">
    <property type="entry name" value="GIY-YIG endonuclease"/>
    <property type="match status" value="1"/>
</dbReference>
<dbReference type="SMART" id="SM00465">
    <property type="entry name" value="GIYc"/>
    <property type="match status" value="1"/>
</dbReference>
<accession>A0A6N4SRH7</accession>
<comment type="function">
    <text evidence="1">DNA polymerase III is a complex, multichain enzyme responsible for most of the replicative synthesis in bacteria. The epsilon subunit contain the editing function and is a proofreading 3'-5' exonuclease.</text>
</comment>
<evidence type="ECO:0000256" key="2">
    <source>
        <dbReference type="ARBA" id="ARBA00026073"/>
    </source>
</evidence>
<dbReference type="GO" id="GO:0008408">
    <property type="term" value="F:3'-5' exonuclease activity"/>
    <property type="evidence" value="ECO:0007669"/>
    <property type="project" value="TreeGrafter"/>
</dbReference>
<dbReference type="SMART" id="SM00479">
    <property type="entry name" value="EXOIII"/>
    <property type="match status" value="1"/>
</dbReference>
<name>A0A6N4SRH7_CYTH3</name>
<dbReference type="SUPFAM" id="SSF53098">
    <property type="entry name" value="Ribonuclease H-like"/>
    <property type="match status" value="1"/>
</dbReference>
<dbReference type="KEGG" id="chu:CHU_1680"/>
<dbReference type="InterPro" id="IPR000305">
    <property type="entry name" value="GIY-YIG_endonuc"/>
</dbReference>
<evidence type="ECO:0000313" key="5">
    <source>
        <dbReference type="Proteomes" id="UP000001822"/>
    </source>
</evidence>
<dbReference type="Proteomes" id="UP000001822">
    <property type="component" value="Chromosome"/>
</dbReference>
<keyword evidence="5" id="KW-1185">Reference proteome</keyword>
<dbReference type="FunFam" id="3.30.420.10:FF:000045">
    <property type="entry name" value="3'-5' exonuclease DinG"/>
    <property type="match status" value="1"/>
</dbReference>
<dbReference type="InterPro" id="IPR035901">
    <property type="entry name" value="GIY-YIG_endonuc_sf"/>
</dbReference>
<reference evidence="4 5" key="1">
    <citation type="journal article" date="2007" name="Appl. Environ. Microbiol.">
        <title>Genome sequence of the cellulolytic gliding bacterium Cytophaga hutchinsonii.</title>
        <authorList>
            <person name="Xie G."/>
            <person name="Bruce D.C."/>
            <person name="Challacombe J.F."/>
            <person name="Chertkov O."/>
            <person name="Detter J.C."/>
            <person name="Gilna P."/>
            <person name="Han C.S."/>
            <person name="Lucas S."/>
            <person name="Misra M."/>
            <person name="Myers G.L."/>
            <person name="Richardson P."/>
            <person name="Tapia R."/>
            <person name="Thayer N."/>
            <person name="Thompson L.S."/>
            <person name="Brettin T.S."/>
            <person name="Henrissat B."/>
            <person name="Wilson D.B."/>
            <person name="McBride M.J."/>
        </authorList>
    </citation>
    <scope>NUCLEOTIDE SEQUENCE [LARGE SCALE GENOMIC DNA]</scope>
    <source>
        <strain evidence="5">ATCC 33406 / DSM 1761 / CIP 103989 / NBRC 15051 / NCIMB 9469 / D465</strain>
    </source>
</reference>
<dbReference type="EC" id="2.7.7.7" evidence="4"/>
<dbReference type="InterPro" id="IPR036397">
    <property type="entry name" value="RNaseH_sf"/>
</dbReference>
<evidence type="ECO:0000259" key="3">
    <source>
        <dbReference type="PROSITE" id="PS50164"/>
    </source>
</evidence>
<protein>
    <submittedName>
        <fullName evidence="4">DNA polymerase III, epsilon subunit</fullName>
        <ecNumber evidence="4">2.7.7.7</ecNumber>
    </submittedName>
</protein>
<dbReference type="GO" id="GO:0003887">
    <property type="term" value="F:DNA-directed DNA polymerase activity"/>
    <property type="evidence" value="ECO:0007669"/>
    <property type="project" value="UniProtKB-EC"/>
</dbReference>
<dbReference type="PANTHER" id="PTHR30231:SF41">
    <property type="entry name" value="DNA POLYMERASE III SUBUNIT EPSILON"/>
    <property type="match status" value="1"/>
</dbReference>
<dbReference type="InterPro" id="IPR006054">
    <property type="entry name" value="DnaQ"/>
</dbReference>
<dbReference type="InterPro" id="IPR047296">
    <property type="entry name" value="GIY-YIG_UvrC_Cho"/>
</dbReference>
<dbReference type="Gene3D" id="3.40.1440.10">
    <property type="entry name" value="GIY-YIG endonuclease"/>
    <property type="match status" value="1"/>
</dbReference>
<feature type="domain" description="GIY-YIG" evidence="3">
    <location>
        <begin position="197"/>
        <end position="275"/>
    </location>
</feature>
<evidence type="ECO:0000313" key="4">
    <source>
        <dbReference type="EMBL" id="ABG58948.1"/>
    </source>
</evidence>
<dbReference type="Gene3D" id="3.30.420.10">
    <property type="entry name" value="Ribonuclease H-like superfamily/Ribonuclease H"/>
    <property type="match status" value="1"/>
</dbReference>
<dbReference type="AlphaFoldDB" id="A0A6N4SRH7"/>
<gene>
    <name evidence="4" type="primary">dnaQ</name>
    <name evidence="4" type="ordered locus">CHU_1680</name>
</gene>